<evidence type="ECO:0000313" key="2">
    <source>
        <dbReference type="Proteomes" id="UP000319516"/>
    </source>
</evidence>
<name>A0A542YRG6_9MICO</name>
<dbReference type="EMBL" id="VFOP01000001">
    <property type="protein sequence ID" value="TQL50693.1"/>
    <property type="molecule type" value="Genomic_DNA"/>
</dbReference>
<dbReference type="AlphaFoldDB" id="A0A542YRG6"/>
<keyword evidence="1" id="KW-0808">Transferase</keyword>
<organism evidence="1 2">
    <name type="scientific">Ornithinicoccus hortensis</name>
    <dbReference type="NCBI Taxonomy" id="82346"/>
    <lineage>
        <taxon>Bacteria</taxon>
        <taxon>Bacillati</taxon>
        <taxon>Actinomycetota</taxon>
        <taxon>Actinomycetes</taxon>
        <taxon>Micrococcales</taxon>
        <taxon>Intrasporangiaceae</taxon>
        <taxon>Ornithinicoccus</taxon>
    </lineage>
</organism>
<dbReference type="InterPro" id="IPR021466">
    <property type="entry name" value="Put_rhamnosyl_transferase"/>
</dbReference>
<evidence type="ECO:0000313" key="1">
    <source>
        <dbReference type="EMBL" id="TQL50693.1"/>
    </source>
</evidence>
<keyword evidence="2" id="KW-1185">Reference proteome</keyword>
<protein>
    <submittedName>
        <fullName evidence="1">Putative rhamnosyltransferase</fullName>
    </submittedName>
</protein>
<dbReference type="RefSeq" id="WP_141784792.1">
    <property type="nucleotide sequence ID" value="NZ_BAAAIK010000002.1"/>
</dbReference>
<dbReference type="GO" id="GO:0016740">
    <property type="term" value="F:transferase activity"/>
    <property type="evidence" value="ECO:0007669"/>
    <property type="project" value="UniProtKB-KW"/>
</dbReference>
<accession>A0A542YRG6</accession>
<dbReference type="Pfam" id="PF11316">
    <property type="entry name" value="Rhamno_transf"/>
    <property type="match status" value="1"/>
</dbReference>
<reference evidence="1 2" key="1">
    <citation type="submission" date="2019-06" db="EMBL/GenBank/DDBJ databases">
        <title>Sequencing the genomes of 1000 actinobacteria strains.</title>
        <authorList>
            <person name="Klenk H.-P."/>
        </authorList>
    </citation>
    <scope>NUCLEOTIDE SEQUENCE [LARGE SCALE GENOMIC DNA]</scope>
    <source>
        <strain evidence="1 2">DSM 12335</strain>
    </source>
</reference>
<proteinExistence type="predicted"/>
<sequence length="303" mass="34367">MSAHIRHRLRRAATQLTARARRDPPEDEAPSFFGVTRFSVYRPDGAAWKLTRNTDDADAYREQLWSPERMRPRCDIFLTLTLPLLQRMSERHTYRHVVMYSEQMPDPWRSELFAAAEQYPVLCLQENARGETANPTVEELLAAEDRPSRTVVRFRLDDDDILAVDYLDRIAAFATPNDRGRSVSLAAGYSGLYDRGTVRQVRAARRLFGAQGLAAIGHYDAAAGELTLRSGAGHHKVDRSMPTIVDSRQPAFFQMRHTGQDTLSDADEAREQIVRALDKLSEVTDLSEVLRRFPTLEGHLEDG</sequence>
<dbReference type="OrthoDB" id="4869844at2"/>
<dbReference type="Proteomes" id="UP000319516">
    <property type="component" value="Unassembled WGS sequence"/>
</dbReference>
<comment type="caution">
    <text evidence="1">The sequence shown here is derived from an EMBL/GenBank/DDBJ whole genome shotgun (WGS) entry which is preliminary data.</text>
</comment>
<gene>
    <name evidence="1" type="ORF">FB467_1807</name>
</gene>